<feature type="transmembrane region" description="Helical" evidence="1">
    <location>
        <begin position="154"/>
        <end position="175"/>
    </location>
</feature>
<dbReference type="PANTHER" id="PTHR33782:SF5">
    <property type="entry name" value="MEDIATOR OF RNA POLYMERASE II TRANSCRIPTION SUBUNIT"/>
    <property type="match status" value="1"/>
</dbReference>
<dbReference type="PANTHER" id="PTHR33782">
    <property type="entry name" value="OS01G0121600 PROTEIN"/>
    <property type="match status" value="1"/>
</dbReference>
<reference evidence="2" key="1">
    <citation type="journal article" date="2023" name="Plant J.">
        <title>The genome of the king protea, Protea cynaroides.</title>
        <authorList>
            <person name="Chang J."/>
            <person name="Duong T.A."/>
            <person name="Schoeman C."/>
            <person name="Ma X."/>
            <person name="Roodt D."/>
            <person name="Barker N."/>
            <person name="Li Z."/>
            <person name="Van de Peer Y."/>
            <person name="Mizrachi E."/>
        </authorList>
    </citation>
    <scope>NUCLEOTIDE SEQUENCE</scope>
    <source>
        <tissue evidence="2">Young leaves</tissue>
    </source>
</reference>
<name>A0A9Q0GNP0_9MAGN</name>
<organism evidence="2 3">
    <name type="scientific">Protea cynaroides</name>
    <dbReference type="NCBI Taxonomy" id="273540"/>
    <lineage>
        <taxon>Eukaryota</taxon>
        <taxon>Viridiplantae</taxon>
        <taxon>Streptophyta</taxon>
        <taxon>Embryophyta</taxon>
        <taxon>Tracheophyta</taxon>
        <taxon>Spermatophyta</taxon>
        <taxon>Magnoliopsida</taxon>
        <taxon>Proteales</taxon>
        <taxon>Proteaceae</taxon>
        <taxon>Protea</taxon>
    </lineage>
</organism>
<keyword evidence="1" id="KW-0472">Membrane</keyword>
<dbReference type="OrthoDB" id="672819at2759"/>
<dbReference type="EMBL" id="JAMYWD010000012">
    <property type="protein sequence ID" value="KAJ4951262.1"/>
    <property type="molecule type" value="Genomic_DNA"/>
</dbReference>
<dbReference type="Proteomes" id="UP001141806">
    <property type="component" value="Unassembled WGS sequence"/>
</dbReference>
<sequence>MEATFSSLYSPFLPPGPSSSSSAGSRHRKWEGFRQLKVPNQGVFATRRDGYNWGFDGRLVDESMIVLRRRIHKMKMVERNYEPLDHWMEWERTHGMLLSQLMNTWPSLALGMLTLVGCNVFTFIDESANQRKMKNKNLPWFKYKTSNPTFTSTILIILHLMNVAIGILFAGIHLIN</sequence>
<feature type="transmembrane region" description="Helical" evidence="1">
    <location>
        <begin position="105"/>
        <end position="124"/>
    </location>
</feature>
<evidence type="ECO:0000313" key="2">
    <source>
        <dbReference type="EMBL" id="KAJ4951262.1"/>
    </source>
</evidence>
<dbReference type="AlphaFoldDB" id="A0A9Q0GNP0"/>
<keyword evidence="1" id="KW-0812">Transmembrane</keyword>
<evidence type="ECO:0000256" key="1">
    <source>
        <dbReference type="SAM" id="Phobius"/>
    </source>
</evidence>
<accession>A0A9Q0GNP0</accession>
<protein>
    <submittedName>
        <fullName evidence="2">Uncharacterized protein</fullName>
    </submittedName>
</protein>
<comment type="caution">
    <text evidence="2">The sequence shown here is derived from an EMBL/GenBank/DDBJ whole genome shotgun (WGS) entry which is preliminary data.</text>
</comment>
<keyword evidence="3" id="KW-1185">Reference proteome</keyword>
<gene>
    <name evidence="2" type="ORF">NE237_028094</name>
</gene>
<keyword evidence="1" id="KW-1133">Transmembrane helix</keyword>
<proteinExistence type="predicted"/>
<evidence type="ECO:0000313" key="3">
    <source>
        <dbReference type="Proteomes" id="UP001141806"/>
    </source>
</evidence>